<dbReference type="GO" id="GO:0003824">
    <property type="term" value="F:catalytic activity"/>
    <property type="evidence" value="ECO:0007669"/>
    <property type="project" value="InterPro"/>
</dbReference>
<sequence>MKPHDRNGFTIAIICALTLEGDAVEVIFDDIYDEPGRGYGKQPGDTNAYVTGRIGQHNVVLCYMPSMGRSSAASVASNLRFSYTEIKMALVVGICGGAPFPSGNSKIFLGDVIISDSVIQYDFGRQYPGGFQRKTGVKETLGRPNQEIRGLANMMGSLRTRQNMENDISNYLSAFRQPKLRWHHPTSEDILFDSSFAHKHRFETPSYDCRCFSEDRPNEICKEASEMSCDQLACDHRHVIRRRESSDDSGVSIHIGTVASADTVMKSGEDRDSLVREERVLGFEMEGAGVWDNIPCVVIKGVCDYADSHKSKDWQHYAAATGACAAKSFISRLPPPPREGS</sequence>
<reference evidence="3" key="2">
    <citation type="journal article" date="2023" name="IMA Fungus">
        <title>Comparative genomic study of the Penicillium genus elucidates a diverse pangenome and 15 lateral gene transfer events.</title>
        <authorList>
            <person name="Petersen C."/>
            <person name="Sorensen T."/>
            <person name="Nielsen M.R."/>
            <person name="Sondergaard T.E."/>
            <person name="Sorensen J.L."/>
            <person name="Fitzpatrick D.A."/>
            <person name="Frisvad J.C."/>
            <person name="Nielsen K.L."/>
        </authorList>
    </citation>
    <scope>NUCLEOTIDE SEQUENCE</scope>
    <source>
        <strain evidence="3">IBT 35675</strain>
    </source>
</reference>
<gene>
    <name evidence="3" type="ORF">N7541_003519</name>
</gene>
<dbReference type="InterPro" id="IPR035994">
    <property type="entry name" value="Nucleoside_phosphorylase_sf"/>
</dbReference>
<feature type="domain" description="Nucleoside phosphorylase" evidence="2">
    <location>
        <begin position="10"/>
        <end position="131"/>
    </location>
</feature>
<dbReference type="Pfam" id="PF01048">
    <property type="entry name" value="PNP_UDP_1"/>
    <property type="match status" value="1"/>
</dbReference>
<evidence type="ECO:0000259" key="2">
    <source>
        <dbReference type="Pfam" id="PF01048"/>
    </source>
</evidence>
<protein>
    <recommendedName>
        <fullName evidence="2">Nucleoside phosphorylase domain-containing protein</fullName>
    </recommendedName>
</protein>
<keyword evidence="1" id="KW-0732">Signal</keyword>
<dbReference type="EMBL" id="JAPZBR010000002">
    <property type="protein sequence ID" value="KAJ5362675.1"/>
    <property type="molecule type" value="Genomic_DNA"/>
</dbReference>
<dbReference type="Proteomes" id="UP001148299">
    <property type="component" value="Unassembled WGS sequence"/>
</dbReference>
<proteinExistence type="predicted"/>
<reference evidence="3" key="1">
    <citation type="submission" date="2022-12" db="EMBL/GenBank/DDBJ databases">
        <authorList>
            <person name="Petersen C."/>
        </authorList>
    </citation>
    <scope>NUCLEOTIDE SEQUENCE</scope>
    <source>
        <strain evidence="3">IBT 35675</strain>
    </source>
</reference>
<dbReference type="PANTHER" id="PTHR46082:SF6">
    <property type="entry name" value="AAA+ ATPASE DOMAIN-CONTAINING PROTEIN-RELATED"/>
    <property type="match status" value="1"/>
</dbReference>
<organism evidence="3 4">
    <name type="scientific">Penicillium brevicompactum</name>
    <dbReference type="NCBI Taxonomy" id="5074"/>
    <lineage>
        <taxon>Eukaryota</taxon>
        <taxon>Fungi</taxon>
        <taxon>Dikarya</taxon>
        <taxon>Ascomycota</taxon>
        <taxon>Pezizomycotina</taxon>
        <taxon>Eurotiomycetes</taxon>
        <taxon>Eurotiomycetidae</taxon>
        <taxon>Eurotiales</taxon>
        <taxon>Aspergillaceae</taxon>
        <taxon>Penicillium</taxon>
    </lineage>
</organism>
<dbReference type="Gene3D" id="3.40.50.1580">
    <property type="entry name" value="Nucleoside phosphorylase domain"/>
    <property type="match status" value="1"/>
</dbReference>
<evidence type="ECO:0000313" key="4">
    <source>
        <dbReference type="Proteomes" id="UP001148299"/>
    </source>
</evidence>
<dbReference type="InterPro" id="IPR053137">
    <property type="entry name" value="NLR-like"/>
</dbReference>
<dbReference type="PANTHER" id="PTHR46082">
    <property type="entry name" value="ATP/GTP-BINDING PROTEIN-RELATED"/>
    <property type="match status" value="1"/>
</dbReference>
<name>A0A9W9RM01_PENBR</name>
<dbReference type="InterPro" id="IPR000845">
    <property type="entry name" value="Nucleoside_phosphorylase_d"/>
</dbReference>
<evidence type="ECO:0000256" key="1">
    <source>
        <dbReference type="SAM" id="SignalP"/>
    </source>
</evidence>
<comment type="caution">
    <text evidence="3">The sequence shown here is derived from an EMBL/GenBank/DDBJ whole genome shotgun (WGS) entry which is preliminary data.</text>
</comment>
<dbReference type="GO" id="GO:0009116">
    <property type="term" value="P:nucleoside metabolic process"/>
    <property type="evidence" value="ECO:0007669"/>
    <property type="project" value="InterPro"/>
</dbReference>
<dbReference type="AlphaFoldDB" id="A0A9W9RM01"/>
<accession>A0A9W9RM01</accession>
<keyword evidence="4" id="KW-1185">Reference proteome</keyword>
<evidence type="ECO:0000313" key="3">
    <source>
        <dbReference type="EMBL" id="KAJ5362675.1"/>
    </source>
</evidence>
<feature type="chain" id="PRO_5040790893" description="Nucleoside phosphorylase domain-containing protein" evidence="1">
    <location>
        <begin position="24"/>
        <end position="341"/>
    </location>
</feature>
<feature type="signal peptide" evidence="1">
    <location>
        <begin position="1"/>
        <end position="23"/>
    </location>
</feature>
<dbReference type="SUPFAM" id="SSF53167">
    <property type="entry name" value="Purine and uridine phosphorylases"/>
    <property type="match status" value="1"/>
</dbReference>